<proteinExistence type="predicted"/>
<dbReference type="EMBL" id="VTWU01000001">
    <property type="protein sequence ID" value="KAA9339279.1"/>
    <property type="molecule type" value="Genomic_DNA"/>
</dbReference>
<name>A0AA88FNK4_9BACT</name>
<dbReference type="InterPro" id="IPR026444">
    <property type="entry name" value="Secre_tail"/>
</dbReference>
<protein>
    <submittedName>
        <fullName evidence="1">T9SS type A sorting domain-containing protein</fullName>
    </submittedName>
</protein>
<dbReference type="AlphaFoldDB" id="A0AA88FNK4"/>
<evidence type="ECO:0000313" key="2">
    <source>
        <dbReference type="Proteomes" id="UP000326380"/>
    </source>
</evidence>
<dbReference type="Proteomes" id="UP000326380">
    <property type="component" value="Unassembled WGS sequence"/>
</dbReference>
<accession>A0AA88FNK4</accession>
<comment type="caution">
    <text evidence="1">The sequence shown here is derived from an EMBL/GenBank/DDBJ whole genome shotgun (WGS) entry which is preliminary data.</text>
</comment>
<organism evidence="1 2">
    <name type="scientific">Hymenobacter busanensis</name>
    <dbReference type="NCBI Taxonomy" id="2607656"/>
    <lineage>
        <taxon>Bacteria</taxon>
        <taxon>Pseudomonadati</taxon>
        <taxon>Bacteroidota</taxon>
        <taxon>Cytophagia</taxon>
        <taxon>Cytophagales</taxon>
        <taxon>Hymenobacteraceae</taxon>
        <taxon>Hymenobacter</taxon>
    </lineage>
</organism>
<keyword evidence="2" id="KW-1185">Reference proteome</keyword>
<dbReference type="NCBIfam" id="TIGR04183">
    <property type="entry name" value="Por_Secre_tail"/>
    <property type="match status" value="1"/>
</dbReference>
<sequence>MLAACRTQLPNYTNLQPNISLMKQNLLLLWLLLGGIASQAQNGLWAPAGAHWAYTFSSMSGTPAVLHLSYVGEGNYAGRRCQKLVRAIKTQAGAPQGGVDTVYTSADANQVSVYANGQFYKLYDFSAAVGDTWTSVSNGSGQSWCVPAAVTVTNTGQQVVAGQMRRWFTATYRLTGIPVDLTWGPVYEGIGPLSGFVSPPAAYNVCGRILTAATGELLCFGTSGQPGLYSAATATNCSSILMSVAKRPATTSTVAFPNPSTGNVSLTVPAEYRSAAATVYDLTGRQCWHGPLPTAGKLDLRGLPKGVYLLSVAKAGMPTLTQRLLLH</sequence>
<evidence type="ECO:0000313" key="1">
    <source>
        <dbReference type="EMBL" id="KAA9339279.1"/>
    </source>
</evidence>
<reference evidence="1 2" key="1">
    <citation type="submission" date="2019-09" db="EMBL/GenBank/DDBJ databases">
        <title>Genome sequence of Hymenobacter sp. M3.</title>
        <authorList>
            <person name="Srinivasan S."/>
        </authorList>
    </citation>
    <scope>NUCLEOTIDE SEQUENCE [LARGE SCALE GENOMIC DNA]</scope>
    <source>
        <strain evidence="1 2">M3</strain>
    </source>
</reference>
<gene>
    <name evidence="1" type="ORF">F0P96_01240</name>
</gene>